<evidence type="ECO:0000256" key="1">
    <source>
        <dbReference type="ARBA" id="ARBA00004651"/>
    </source>
</evidence>
<dbReference type="PANTHER" id="PTHR30485:SF2">
    <property type="entry name" value="BLL0597 PROTEIN"/>
    <property type="match status" value="1"/>
</dbReference>
<dbReference type="GO" id="GO:0009055">
    <property type="term" value="F:electron transfer activity"/>
    <property type="evidence" value="ECO:0007669"/>
    <property type="project" value="InterPro"/>
</dbReference>
<evidence type="ECO:0000313" key="8">
    <source>
        <dbReference type="EMBL" id="QFU75493.1"/>
    </source>
</evidence>
<evidence type="ECO:0000256" key="3">
    <source>
        <dbReference type="ARBA" id="ARBA00022692"/>
    </source>
</evidence>
<feature type="transmembrane region" description="Helical" evidence="6">
    <location>
        <begin position="37"/>
        <end position="55"/>
    </location>
</feature>
<dbReference type="Proteomes" id="UP000326287">
    <property type="component" value="Chromosome"/>
</dbReference>
<feature type="transmembrane region" description="Helical" evidence="6">
    <location>
        <begin position="139"/>
        <end position="160"/>
    </location>
</feature>
<gene>
    <name evidence="8" type="ORF">EY643_07410</name>
</gene>
<feature type="transmembrane region" description="Helical" evidence="6">
    <location>
        <begin position="89"/>
        <end position="110"/>
    </location>
</feature>
<feature type="transmembrane region" description="Helical" evidence="6">
    <location>
        <begin position="7"/>
        <end position="25"/>
    </location>
</feature>
<reference evidence="8 9" key="1">
    <citation type="submission" date="2019-02" db="EMBL/GenBank/DDBJ databases">
        <authorList>
            <person name="Li S.-H."/>
        </authorList>
    </citation>
    <scope>NUCLEOTIDE SEQUENCE [LARGE SCALE GENOMIC DNA]</scope>
    <source>
        <strain evidence="8 9">IMCC14385</strain>
    </source>
</reference>
<dbReference type="Pfam" id="PF01292">
    <property type="entry name" value="Ni_hydr_CYTB"/>
    <property type="match status" value="1"/>
</dbReference>
<name>A0A5P9NI47_9GAMM</name>
<dbReference type="KEGG" id="halc:EY643_07410"/>
<dbReference type="AlphaFoldDB" id="A0A5P9NI47"/>
<dbReference type="InterPro" id="IPR011577">
    <property type="entry name" value="Cyt_b561_bac/Ni-Hgenase"/>
</dbReference>
<keyword evidence="2" id="KW-1003">Cell membrane</keyword>
<dbReference type="GO" id="GO:0020037">
    <property type="term" value="F:heme binding"/>
    <property type="evidence" value="ECO:0007669"/>
    <property type="project" value="TreeGrafter"/>
</dbReference>
<feature type="domain" description="Cytochrome b561 bacterial/Ni-hydrogenase" evidence="7">
    <location>
        <begin position="5"/>
        <end position="173"/>
    </location>
</feature>
<evidence type="ECO:0000256" key="2">
    <source>
        <dbReference type="ARBA" id="ARBA00022475"/>
    </source>
</evidence>
<dbReference type="SUPFAM" id="SSF81342">
    <property type="entry name" value="Transmembrane di-heme cytochromes"/>
    <property type="match status" value="1"/>
</dbReference>
<organism evidence="8 9">
    <name type="scientific">Halioglobus maricola</name>
    <dbReference type="NCBI Taxonomy" id="2601894"/>
    <lineage>
        <taxon>Bacteria</taxon>
        <taxon>Pseudomonadati</taxon>
        <taxon>Pseudomonadota</taxon>
        <taxon>Gammaproteobacteria</taxon>
        <taxon>Cellvibrionales</taxon>
        <taxon>Halieaceae</taxon>
        <taxon>Halioglobus</taxon>
    </lineage>
</organism>
<keyword evidence="3 6" id="KW-0812">Transmembrane</keyword>
<evidence type="ECO:0000259" key="7">
    <source>
        <dbReference type="Pfam" id="PF01292"/>
    </source>
</evidence>
<dbReference type="EMBL" id="CP036422">
    <property type="protein sequence ID" value="QFU75493.1"/>
    <property type="molecule type" value="Genomic_DNA"/>
</dbReference>
<protein>
    <submittedName>
        <fullName evidence="8">Hydrogenase</fullName>
    </submittedName>
</protein>
<keyword evidence="9" id="KW-1185">Reference proteome</keyword>
<keyword evidence="4 6" id="KW-1133">Transmembrane helix</keyword>
<comment type="subcellular location">
    <subcellularLocation>
        <location evidence="1">Cell membrane</location>
        <topology evidence="1">Multi-pass membrane protein</topology>
    </subcellularLocation>
</comment>
<feature type="transmembrane region" description="Helical" evidence="6">
    <location>
        <begin position="186"/>
        <end position="205"/>
    </location>
</feature>
<evidence type="ECO:0000313" key="9">
    <source>
        <dbReference type="Proteomes" id="UP000326287"/>
    </source>
</evidence>
<sequence length="216" mass="23836">MHPLWDIPTRLFHWSVVILLGVAWWSGENERLDIHEWVGLTLITLVGFRLIWGVVGSVHSRFSDFVTGPGKILAYLKGEGSPTPGHNPLGAWSVLALLALILLQAVSGLFNTDDIFYNGPLYYAVDSDIRDTMGAIHEWAFTVLQGLVALHIAVVLYHQLVKKDGMIRAMFTGVAPQRSGQKAPVAWWWALIAVAIVAGALWWGLEQAPGPPPSLW</sequence>
<evidence type="ECO:0000256" key="6">
    <source>
        <dbReference type="SAM" id="Phobius"/>
    </source>
</evidence>
<accession>A0A5P9NI47</accession>
<dbReference type="InterPro" id="IPR016174">
    <property type="entry name" value="Di-haem_cyt_TM"/>
</dbReference>
<evidence type="ECO:0000256" key="5">
    <source>
        <dbReference type="ARBA" id="ARBA00023136"/>
    </source>
</evidence>
<dbReference type="Gene3D" id="1.20.950.20">
    <property type="entry name" value="Transmembrane di-heme cytochromes, Chain C"/>
    <property type="match status" value="1"/>
</dbReference>
<proteinExistence type="predicted"/>
<dbReference type="OrthoDB" id="196472at2"/>
<dbReference type="PANTHER" id="PTHR30485">
    <property type="entry name" value="NI/FE-HYDROGENASE 1 B-TYPE CYTOCHROME SUBUNIT"/>
    <property type="match status" value="1"/>
</dbReference>
<dbReference type="InterPro" id="IPR051542">
    <property type="entry name" value="Hydrogenase_cytochrome"/>
</dbReference>
<dbReference type="RefSeq" id="WP_152661600.1">
    <property type="nucleotide sequence ID" value="NZ_CP036422.1"/>
</dbReference>
<dbReference type="GO" id="GO:0005886">
    <property type="term" value="C:plasma membrane"/>
    <property type="evidence" value="ECO:0007669"/>
    <property type="project" value="UniProtKB-SubCell"/>
</dbReference>
<keyword evidence="5 6" id="KW-0472">Membrane</keyword>
<dbReference type="GO" id="GO:0022904">
    <property type="term" value="P:respiratory electron transport chain"/>
    <property type="evidence" value="ECO:0007669"/>
    <property type="project" value="InterPro"/>
</dbReference>
<evidence type="ECO:0000256" key="4">
    <source>
        <dbReference type="ARBA" id="ARBA00022989"/>
    </source>
</evidence>